<sequence length="48" mass="5179">MILYGLAVRHIAEYDEAFSDARRLERDVATLVSAATVVRLDSCPAGGV</sequence>
<protein>
    <submittedName>
        <fullName evidence="1">Uncharacterized protein</fullName>
    </submittedName>
</protein>
<name>A0A944DC91_DENI1</name>
<dbReference type="RefSeq" id="WP_214363766.1">
    <property type="nucleotide sequence ID" value="NZ_JAEKFT010000039.1"/>
</dbReference>
<dbReference type="Proteomes" id="UP000694660">
    <property type="component" value="Unassembled WGS sequence"/>
</dbReference>
<proteinExistence type="predicted"/>
<reference evidence="2" key="1">
    <citation type="journal article" date="2022" name="ISME J.">
        <title>Genetic and phylogenetic analysis of dissimilatory iodate-reducing bacteria identifies potential niches across the world's oceans.</title>
        <authorList>
            <person name="Reyes-Umana V."/>
            <person name="Henning Z."/>
            <person name="Lee K."/>
            <person name="Barnum T.P."/>
            <person name="Coates J.D."/>
        </authorList>
    </citation>
    <scope>NUCLEOTIDE SEQUENCE [LARGE SCALE GENOMIC DNA]</scope>
    <source>
        <strain evidence="2">IR12</strain>
    </source>
</reference>
<dbReference type="EMBL" id="JAEKFT010000039">
    <property type="protein sequence ID" value="MBT0963839.1"/>
    <property type="molecule type" value="Genomic_DNA"/>
</dbReference>
<organism evidence="1 2">
    <name type="scientific">Denitromonas iodatirespirans</name>
    <dbReference type="NCBI Taxonomy" id="2795389"/>
    <lineage>
        <taxon>Bacteria</taxon>
        <taxon>Pseudomonadati</taxon>
        <taxon>Pseudomonadota</taxon>
        <taxon>Betaproteobacteria</taxon>
        <taxon>Rhodocyclales</taxon>
        <taxon>Zoogloeaceae</taxon>
        <taxon>Denitromonas</taxon>
    </lineage>
</organism>
<dbReference type="AlphaFoldDB" id="A0A944DC91"/>
<gene>
    <name evidence="1" type="ORF">I8J34_21885</name>
</gene>
<keyword evidence="2" id="KW-1185">Reference proteome</keyword>
<evidence type="ECO:0000313" key="1">
    <source>
        <dbReference type="EMBL" id="MBT0963839.1"/>
    </source>
</evidence>
<comment type="caution">
    <text evidence="1">The sequence shown here is derived from an EMBL/GenBank/DDBJ whole genome shotgun (WGS) entry which is preliminary data.</text>
</comment>
<accession>A0A944DC91</accession>
<evidence type="ECO:0000313" key="2">
    <source>
        <dbReference type="Proteomes" id="UP000694660"/>
    </source>
</evidence>